<sequence length="163" mass="19105">MSNDYSELSINEIAEIEGFTDEYVVDESSSMSKWFGKILNTKVKELSDGDIAKLLRQNYHPFYIIPEAIKRIRINPIVGGLYDGEMLYSLSRVDALFWLEYKEIRAEVSLLLKELDNYKLVFLEEEKEEINVEGQINRFKKLISELRSAISQIEGEEFMFWSK</sequence>
<dbReference type="Pfam" id="PF18616">
    <property type="entry name" value="CdiI_3"/>
    <property type="match status" value="1"/>
</dbReference>
<reference evidence="2 3" key="1">
    <citation type="submission" date="2023-03" db="EMBL/GenBank/DDBJ databases">
        <title>Bacillus Genome Sequencing.</title>
        <authorList>
            <person name="Dunlap C."/>
        </authorList>
    </citation>
    <scope>NUCLEOTIDE SEQUENCE [LARGE SCALE GENOMIC DNA]</scope>
    <source>
        <strain evidence="2 3">BD-533</strain>
    </source>
</reference>
<dbReference type="EMBL" id="JARLKY010000111">
    <property type="protein sequence ID" value="MEC0232036.1"/>
    <property type="molecule type" value="Genomic_DNA"/>
</dbReference>
<feature type="coiled-coil region" evidence="1">
    <location>
        <begin position="101"/>
        <end position="156"/>
    </location>
</feature>
<keyword evidence="3" id="KW-1185">Reference proteome</keyword>
<name>A0ABU6GDR0_9BACL</name>
<dbReference type="Proteomes" id="UP001338137">
    <property type="component" value="Unassembled WGS sequence"/>
</dbReference>
<dbReference type="CDD" id="cd20691">
    <property type="entry name" value="CdiI_EC536-like"/>
    <property type="match status" value="1"/>
</dbReference>
<keyword evidence="1" id="KW-0175">Coiled coil</keyword>
<gene>
    <name evidence="2" type="ORF">P4I72_33570</name>
</gene>
<accession>A0ABU6GDR0</accession>
<evidence type="ECO:0000256" key="1">
    <source>
        <dbReference type="SAM" id="Coils"/>
    </source>
</evidence>
<organism evidence="2 3">
    <name type="scientific">Paenibacillus alba</name>
    <dbReference type="NCBI Taxonomy" id="1197127"/>
    <lineage>
        <taxon>Bacteria</taxon>
        <taxon>Bacillati</taxon>
        <taxon>Bacillota</taxon>
        <taxon>Bacilli</taxon>
        <taxon>Bacillales</taxon>
        <taxon>Paenibacillaceae</taxon>
        <taxon>Paenibacillus</taxon>
    </lineage>
</organism>
<evidence type="ECO:0000313" key="2">
    <source>
        <dbReference type="EMBL" id="MEC0232036.1"/>
    </source>
</evidence>
<comment type="caution">
    <text evidence="2">The sequence shown here is derived from an EMBL/GenBank/DDBJ whole genome shotgun (WGS) entry which is preliminary data.</text>
</comment>
<dbReference type="InterPro" id="IPR040547">
    <property type="entry name" value="CdiI"/>
</dbReference>
<evidence type="ECO:0000313" key="3">
    <source>
        <dbReference type="Proteomes" id="UP001338137"/>
    </source>
</evidence>
<proteinExistence type="predicted"/>
<protein>
    <submittedName>
        <fullName evidence="2">Contact-dependent growth inhibition system immunity protein</fullName>
    </submittedName>
</protein>
<dbReference type="RefSeq" id="WP_326076154.1">
    <property type="nucleotide sequence ID" value="NZ_JARLKY010000111.1"/>
</dbReference>